<dbReference type="Pfam" id="PF00440">
    <property type="entry name" value="TetR_N"/>
    <property type="match status" value="1"/>
</dbReference>
<organism evidence="6 7">
    <name type="scientific">Candidatus Thiodiazotropha lotti</name>
    <dbReference type="NCBI Taxonomy" id="2792787"/>
    <lineage>
        <taxon>Bacteria</taxon>
        <taxon>Pseudomonadati</taxon>
        <taxon>Pseudomonadota</taxon>
        <taxon>Gammaproteobacteria</taxon>
        <taxon>Chromatiales</taxon>
        <taxon>Sedimenticolaceae</taxon>
        <taxon>Candidatus Thiodiazotropha</taxon>
    </lineage>
</organism>
<dbReference type="InterPro" id="IPR050109">
    <property type="entry name" value="HTH-type_TetR-like_transc_reg"/>
</dbReference>
<comment type="caution">
    <text evidence="6">The sequence shown here is derived from an EMBL/GenBank/DDBJ whole genome shotgun (WGS) entry which is preliminary data.</text>
</comment>
<evidence type="ECO:0000256" key="4">
    <source>
        <dbReference type="PROSITE-ProRule" id="PRU00335"/>
    </source>
</evidence>
<dbReference type="EMBL" id="JAEPDI010000020">
    <property type="protein sequence ID" value="MCG7941082.1"/>
    <property type="molecule type" value="Genomic_DNA"/>
</dbReference>
<dbReference type="PRINTS" id="PR00455">
    <property type="entry name" value="HTHTETR"/>
</dbReference>
<feature type="domain" description="HTH tetR-type" evidence="5">
    <location>
        <begin position="11"/>
        <end position="71"/>
    </location>
</feature>
<dbReference type="PANTHER" id="PTHR30055">
    <property type="entry name" value="HTH-TYPE TRANSCRIPTIONAL REGULATOR RUTR"/>
    <property type="match status" value="1"/>
</dbReference>
<dbReference type="GO" id="GO:0003700">
    <property type="term" value="F:DNA-binding transcription factor activity"/>
    <property type="evidence" value="ECO:0007669"/>
    <property type="project" value="TreeGrafter"/>
</dbReference>
<dbReference type="Gene3D" id="1.10.357.10">
    <property type="entry name" value="Tetracycline Repressor, domain 2"/>
    <property type="match status" value="1"/>
</dbReference>
<feature type="DNA-binding region" description="H-T-H motif" evidence="4">
    <location>
        <begin position="34"/>
        <end position="53"/>
    </location>
</feature>
<keyword evidence="2 4" id="KW-0238">DNA-binding</keyword>
<dbReference type="InterPro" id="IPR001647">
    <property type="entry name" value="HTH_TetR"/>
</dbReference>
<dbReference type="PROSITE" id="PS50977">
    <property type="entry name" value="HTH_TETR_2"/>
    <property type="match status" value="1"/>
</dbReference>
<dbReference type="PANTHER" id="PTHR30055:SF234">
    <property type="entry name" value="HTH-TYPE TRANSCRIPTIONAL REGULATOR BETI"/>
    <property type="match status" value="1"/>
</dbReference>
<gene>
    <name evidence="6" type="ORF">JAZ04_19795</name>
</gene>
<dbReference type="InterPro" id="IPR009057">
    <property type="entry name" value="Homeodomain-like_sf"/>
</dbReference>
<evidence type="ECO:0000313" key="7">
    <source>
        <dbReference type="Proteomes" id="UP000886687"/>
    </source>
</evidence>
<dbReference type="Proteomes" id="UP000886687">
    <property type="component" value="Unassembled WGS sequence"/>
</dbReference>
<name>A0A9E4K7K5_9GAMM</name>
<proteinExistence type="predicted"/>
<evidence type="ECO:0000313" key="6">
    <source>
        <dbReference type="EMBL" id="MCG7941082.1"/>
    </source>
</evidence>
<accession>A0A9E4K7K5</accession>
<dbReference type="GO" id="GO:0000976">
    <property type="term" value="F:transcription cis-regulatory region binding"/>
    <property type="evidence" value="ECO:0007669"/>
    <property type="project" value="TreeGrafter"/>
</dbReference>
<dbReference type="Gene3D" id="1.10.10.60">
    <property type="entry name" value="Homeodomain-like"/>
    <property type="match status" value="1"/>
</dbReference>
<evidence type="ECO:0000259" key="5">
    <source>
        <dbReference type="PROSITE" id="PS50977"/>
    </source>
</evidence>
<keyword evidence="3" id="KW-0804">Transcription</keyword>
<evidence type="ECO:0000256" key="2">
    <source>
        <dbReference type="ARBA" id="ARBA00023125"/>
    </source>
</evidence>
<evidence type="ECO:0000256" key="1">
    <source>
        <dbReference type="ARBA" id="ARBA00023015"/>
    </source>
</evidence>
<dbReference type="SUPFAM" id="SSF46689">
    <property type="entry name" value="Homeodomain-like"/>
    <property type="match status" value="1"/>
</dbReference>
<protein>
    <submittedName>
        <fullName evidence="6">TetR/AcrR family transcriptional regulator</fullName>
    </submittedName>
</protein>
<evidence type="ECO:0000256" key="3">
    <source>
        <dbReference type="ARBA" id="ARBA00023163"/>
    </source>
</evidence>
<dbReference type="AlphaFoldDB" id="A0A9E4K7K5"/>
<reference evidence="6" key="1">
    <citation type="journal article" date="2021" name="Proc. Natl. Acad. Sci. U.S.A.">
        <title>Global biogeography of chemosynthetic symbionts reveals both localized and globally distributed symbiont groups. .</title>
        <authorList>
            <person name="Osvatic J.T."/>
            <person name="Wilkins L.G.E."/>
            <person name="Leibrecht L."/>
            <person name="Leray M."/>
            <person name="Zauner S."/>
            <person name="Polzin J."/>
            <person name="Camacho Y."/>
            <person name="Gros O."/>
            <person name="van Gils J.A."/>
            <person name="Eisen J.A."/>
            <person name="Petersen J.M."/>
            <person name="Yuen B."/>
        </authorList>
    </citation>
    <scope>NUCLEOTIDE SEQUENCE</scope>
    <source>
        <strain evidence="6">MAGL173</strain>
    </source>
</reference>
<sequence>MKSLRKQREFERREEDILDAALTLFSGPGWESVSIDQIAKLAEIGKGTVYNHFASKDELLFRLMLRFYEGLLFQLKQETFDSNQILTSFERIFRLAFKYHLEHREYRYVVEYCKRIDFRERAEEAWRSSFLDLDRAFGEWGDPMLLSAMEQGLIANRPTGHIHMGMHACFNGAIEMLWAGRDWCLHGDETEILEAVTAFMMAGVIGHC</sequence>
<keyword evidence="1" id="KW-0805">Transcription regulation</keyword>